<dbReference type="RefSeq" id="WP_191426557.1">
    <property type="nucleotide sequence ID" value="NZ_BSBO01000041.1"/>
</dbReference>
<keyword evidence="2" id="KW-1185">Reference proteome</keyword>
<sequence length="128" mass="14609">MKRTLGTKAGFGIGALLDKLHRHLYQDPNGRDQDEIDMIIVTGDGVIVNDSYYNKERIKELVQEALDTKGRKRRVRIERTGVLSCWIPEVGKAVQRSDGSIEIGGIEIQKRSWLHHEIEKLFAEERPA</sequence>
<gene>
    <name evidence="1" type="ORF">Selli1_31070</name>
</gene>
<evidence type="ECO:0000313" key="1">
    <source>
        <dbReference type="EMBL" id="GLG05933.1"/>
    </source>
</evidence>
<proteinExistence type="predicted"/>
<reference evidence="1 2" key="1">
    <citation type="journal article" date="2023" name="Int. J. Syst. Evol. Microbiol.">
        <title>Sellimonas catena sp. nov., isolated from human faeces.</title>
        <authorList>
            <person name="Hisatomi A."/>
            <person name="Ohkuma M."/>
            <person name="Sakamoto M."/>
        </authorList>
    </citation>
    <scope>NUCLEOTIDE SEQUENCE [LARGE SCALE GENOMIC DNA]</scope>
    <source>
        <strain evidence="1 2">12EGH17</strain>
    </source>
</reference>
<evidence type="ECO:0000313" key="2">
    <source>
        <dbReference type="Proteomes" id="UP001145145"/>
    </source>
</evidence>
<comment type="caution">
    <text evidence="1">The sequence shown here is derived from an EMBL/GenBank/DDBJ whole genome shotgun (WGS) entry which is preliminary data.</text>
</comment>
<dbReference type="AlphaFoldDB" id="A0A9W6FDT8"/>
<name>A0A9W6FDT8_9FIRM</name>
<dbReference type="EMBL" id="BSBO01000041">
    <property type="protein sequence ID" value="GLG05933.1"/>
    <property type="molecule type" value="Genomic_DNA"/>
</dbReference>
<dbReference type="Proteomes" id="UP001145145">
    <property type="component" value="Unassembled WGS sequence"/>
</dbReference>
<accession>A0A9W6FDT8</accession>
<protein>
    <submittedName>
        <fullName evidence="1">Uncharacterized protein</fullName>
    </submittedName>
</protein>
<organism evidence="1 2">
    <name type="scientific">Sellimonas catena</name>
    <dbReference type="NCBI Taxonomy" id="2994035"/>
    <lineage>
        <taxon>Bacteria</taxon>
        <taxon>Bacillati</taxon>
        <taxon>Bacillota</taxon>
        <taxon>Clostridia</taxon>
        <taxon>Lachnospirales</taxon>
        <taxon>Lachnospiraceae</taxon>
        <taxon>Sellimonas</taxon>
    </lineage>
</organism>